<evidence type="ECO:0000259" key="6">
    <source>
        <dbReference type="PROSITE" id="PS51935"/>
    </source>
</evidence>
<evidence type="ECO:0000313" key="8">
    <source>
        <dbReference type="Proteomes" id="UP000634476"/>
    </source>
</evidence>
<dbReference type="InterPro" id="IPR000064">
    <property type="entry name" value="NLP_P60_dom"/>
</dbReference>
<dbReference type="PANTHER" id="PTHR47359:SF3">
    <property type="entry name" value="NLP_P60 DOMAIN-CONTAINING PROTEIN-RELATED"/>
    <property type="match status" value="1"/>
</dbReference>
<dbReference type="InterPro" id="IPR051794">
    <property type="entry name" value="PG_Endopeptidase_C40"/>
</dbReference>
<dbReference type="EMBL" id="BOOK01000006">
    <property type="protein sequence ID" value="GIH99164.1"/>
    <property type="molecule type" value="Genomic_DNA"/>
</dbReference>
<evidence type="ECO:0000256" key="3">
    <source>
        <dbReference type="ARBA" id="ARBA00022801"/>
    </source>
</evidence>
<dbReference type="InterPro" id="IPR038765">
    <property type="entry name" value="Papain-like_cys_pep_sf"/>
</dbReference>
<gene>
    <name evidence="7" type="ORF">Pta02_11730</name>
</gene>
<dbReference type="AlphaFoldDB" id="A0A8J3STP5"/>
<dbReference type="GO" id="GO:0008234">
    <property type="term" value="F:cysteine-type peptidase activity"/>
    <property type="evidence" value="ECO:0007669"/>
    <property type="project" value="UniProtKB-KW"/>
</dbReference>
<dbReference type="Proteomes" id="UP000634476">
    <property type="component" value="Unassembled WGS sequence"/>
</dbReference>
<comment type="caution">
    <text evidence="7">The sequence shown here is derived from an EMBL/GenBank/DDBJ whole genome shotgun (WGS) entry which is preliminary data.</text>
</comment>
<dbReference type="GO" id="GO:0006508">
    <property type="term" value="P:proteolysis"/>
    <property type="evidence" value="ECO:0007669"/>
    <property type="project" value="UniProtKB-KW"/>
</dbReference>
<dbReference type="RefSeq" id="WP_203873639.1">
    <property type="nucleotide sequence ID" value="NZ_BOOK01000006.1"/>
</dbReference>
<dbReference type="Gene3D" id="3.90.1720.10">
    <property type="entry name" value="endopeptidase domain like (from Nostoc punctiforme)"/>
    <property type="match status" value="1"/>
</dbReference>
<keyword evidence="4" id="KW-0788">Thiol protease</keyword>
<accession>A0A8J3STP5</accession>
<keyword evidence="3" id="KW-0378">Hydrolase</keyword>
<evidence type="ECO:0000256" key="1">
    <source>
        <dbReference type="ARBA" id="ARBA00007074"/>
    </source>
</evidence>
<feature type="domain" description="NlpC/P60" evidence="6">
    <location>
        <begin position="176"/>
        <end position="317"/>
    </location>
</feature>
<evidence type="ECO:0000313" key="7">
    <source>
        <dbReference type="EMBL" id="GIH99164.1"/>
    </source>
</evidence>
<name>A0A8J3STP5_9ACTN</name>
<reference evidence="7" key="1">
    <citation type="submission" date="2021-01" db="EMBL/GenBank/DDBJ databases">
        <title>Whole genome shotgun sequence of Planobispora takensis NBRC 109077.</title>
        <authorList>
            <person name="Komaki H."/>
            <person name="Tamura T."/>
        </authorList>
    </citation>
    <scope>NUCLEOTIDE SEQUENCE</scope>
    <source>
        <strain evidence="7">NBRC 109077</strain>
    </source>
</reference>
<dbReference type="PANTHER" id="PTHR47359">
    <property type="entry name" value="PEPTIDOGLYCAN DL-ENDOPEPTIDASE CWLO"/>
    <property type="match status" value="1"/>
</dbReference>
<evidence type="ECO:0000256" key="5">
    <source>
        <dbReference type="SAM" id="MobiDB-lite"/>
    </source>
</evidence>
<evidence type="ECO:0000256" key="2">
    <source>
        <dbReference type="ARBA" id="ARBA00022670"/>
    </source>
</evidence>
<sequence>MIVEAGAGKVIAAGYGLVSGIALLAGMTGGRHAAVSADPAQLAELVCSYAGRSPAAGENTKRPESRVKTDVSRSGPELGLSAAQLDDLRSGIETAASLGIPKDTVIADLAVSLKSESSAEGHASPRATALPDDRFRKRAEEIVNAIASRLCTELTAEVGQAGELSTEALEALASGSSRGEIALRAALKMLGVPYSWGGGGAAGPSYGIQHGAGTKGFDCSGLTQYAWARAGVALPRVTYAQWNHGSRVSDRIQPGDLVFYDTNPQIPGPDHVGLAASDTQMVNAPHTGAVVRIEPIRRHGFMGAVRPGWKKGRIAFR</sequence>
<feature type="region of interest" description="Disordered" evidence="5">
    <location>
        <begin position="53"/>
        <end position="75"/>
    </location>
</feature>
<evidence type="ECO:0000256" key="4">
    <source>
        <dbReference type="ARBA" id="ARBA00022807"/>
    </source>
</evidence>
<feature type="compositionally biased region" description="Basic and acidic residues" evidence="5">
    <location>
        <begin position="59"/>
        <end position="71"/>
    </location>
</feature>
<organism evidence="7 8">
    <name type="scientific">Planobispora takensis</name>
    <dbReference type="NCBI Taxonomy" id="1367882"/>
    <lineage>
        <taxon>Bacteria</taxon>
        <taxon>Bacillati</taxon>
        <taxon>Actinomycetota</taxon>
        <taxon>Actinomycetes</taxon>
        <taxon>Streptosporangiales</taxon>
        <taxon>Streptosporangiaceae</taxon>
        <taxon>Planobispora</taxon>
    </lineage>
</organism>
<dbReference type="Pfam" id="PF00877">
    <property type="entry name" value="NLPC_P60"/>
    <property type="match status" value="1"/>
</dbReference>
<proteinExistence type="inferred from homology"/>
<dbReference type="PROSITE" id="PS51935">
    <property type="entry name" value="NLPC_P60"/>
    <property type="match status" value="1"/>
</dbReference>
<keyword evidence="8" id="KW-1185">Reference proteome</keyword>
<keyword evidence="2" id="KW-0645">Protease</keyword>
<protein>
    <recommendedName>
        <fullName evidence="6">NlpC/P60 domain-containing protein</fullName>
    </recommendedName>
</protein>
<comment type="similarity">
    <text evidence="1">Belongs to the peptidase C40 family.</text>
</comment>
<dbReference type="SUPFAM" id="SSF54001">
    <property type="entry name" value="Cysteine proteinases"/>
    <property type="match status" value="1"/>
</dbReference>